<keyword evidence="1" id="KW-1133">Transmembrane helix</keyword>
<protein>
    <submittedName>
        <fullName evidence="2">Uncharacterized protein</fullName>
    </submittedName>
</protein>
<keyword evidence="1" id="KW-0812">Transmembrane</keyword>
<gene>
    <name evidence="2" type="ORF">L211DRAFT_312533</name>
</gene>
<proteinExistence type="predicted"/>
<keyword evidence="1" id="KW-0472">Membrane</keyword>
<dbReference type="OrthoDB" id="5318628at2759"/>
<evidence type="ECO:0000313" key="2">
    <source>
        <dbReference type="EMBL" id="RPB22936.1"/>
    </source>
</evidence>
<dbReference type="Proteomes" id="UP000267821">
    <property type="component" value="Unassembled WGS sequence"/>
</dbReference>
<dbReference type="EMBL" id="ML121549">
    <property type="protein sequence ID" value="RPB22936.1"/>
    <property type="molecule type" value="Genomic_DNA"/>
</dbReference>
<keyword evidence="3" id="KW-1185">Reference proteome</keyword>
<dbReference type="InParanoid" id="A0A3N4LJI7"/>
<accession>A0A3N4LJI7</accession>
<organism evidence="2 3">
    <name type="scientific">Terfezia boudieri ATCC MYA-4762</name>
    <dbReference type="NCBI Taxonomy" id="1051890"/>
    <lineage>
        <taxon>Eukaryota</taxon>
        <taxon>Fungi</taxon>
        <taxon>Dikarya</taxon>
        <taxon>Ascomycota</taxon>
        <taxon>Pezizomycotina</taxon>
        <taxon>Pezizomycetes</taxon>
        <taxon>Pezizales</taxon>
        <taxon>Pezizaceae</taxon>
        <taxon>Terfezia</taxon>
    </lineage>
</organism>
<feature type="transmembrane region" description="Helical" evidence="1">
    <location>
        <begin position="165"/>
        <end position="186"/>
    </location>
</feature>
<reference evidence="2 3" key="1">
    <citation type="journal article" date="2018" name="Nat. Ecol. Evol.">
        <title>Pezizomycetes genomes reveal the molecular basis of ectomycorrhizal truffle lifestyle.</title>
        <authorList>
            <person name="Murat C."/>
            <person name="Payen T."/>
            <person name="Noel B."/>
            <person name="Kuo A."/>
            <person name="Morin E."/>
            <person name="Chen J."/>
            <person name="Kohler A."/>
            <person name="Krizsan K."/>
            <person name="Balestrini R."/>
            <person name="Da Silva C."/>
            <person name="Montanini B."/>
            <person name="Hainaut M."/>
            <person name="Levati E."/>
            <person name="Barry K.W."/>
            <person name="Belfiori B."/>
            <person name="Cichocki N."/>
            <person name="Clum A."/>
            <person name="Dockter R.B."/>
            <person name="Fauchery L."/>
            <person name="Guy J."/>
            <person name="Iotti M."/>
            <person name="Le Tacon F."/>
            <person name="Lindquist E.A."/>
            <person name="Lipzen A."/>
            <person name="Malagnac F."/>
            <person name="Mello A."/>
            <person name="Molinier V."/>
            <person name="Miyauchi S."/>
            <person name="Poulain J."/>
            <person name="Riccioni C."/>
            <person name="Rubini A."/>
            <person name="Sitrit Y."/>
            <person name="Splivallo R."/>
            <person name="Traeger S."/>
            <person name="Wang M."/>
            <person name="Zifcakova L."/>
            <person name="Wipf D."/>
            <person name="Zambonelli A."/>
            <person name="Paolocci F."/>
            <person name="Nowrousian M."/>
            <person name="Ottonello S."/>
            <person name="Baldrian P."/>
            <person name="Spatafora J.W."/>
            <person name="Henrissat B."/>
            <person name="Nagy L.G."/>
            <person name="Aury J.M."/>
            <person name="Wincker P."/>
            <person name="Grigoriev I.V."/>
            <person name="Bonfante P."/>
            <person name="Martin F.M."/>
        </authorList>
    </citation>
    <scope>NUCLEOTIDE SEQUENCE [LARGE SCALE GENOMIC DNA]</scope>
    <source>
        <strain evidence="2 3">ATCC MYA-4762</strain>
    </source>
</reference>
<sequence>MHNQRPLLPLYETSEEYLDEVPELEISSSSPPDSISSLSSVVIDQNHNSCPGATQPTTPLEKKHVKFAEIDVENIHIYQPADWGGEIDSNHHYPENFPHRATYGAINPPSILREPTSTFPVKMSTEESLYDHANHVTPMESRKPRARVPLRTGFTPTETTQRQKISPGVCLSASSLTMFVLFLWFLSGGDFSEHKHKDFEFGEDINTNK</sequence>
<dbReference type="AlphaFoldDB" id="A0A3N4LJI7"/>
<name>A0A3N4LJI7_9PEZI</name>
<evidence type="ECO:0000256" key="1">
    <source>
        <dbReference type="SAM" id="Phobius"/>
    </source>
</evidence>
<evidence type="ECO:0000313" key="3">
    <source>
        <dbReference type="Proteomes" id="UP000267821"/>
    </source>
</evidence>